<dbReference type="InterPro" id="IPR003010">
    <property type="entry name" value="C-N_Hydrolase"/>
</dbReference>
<evidence type="ECO:0000256" key="1">
    <source>
        <dbReference type="ARBA" id="ARBA00022801"/>
    </source>
</evidence>
<accession>A0A5S4FH78</accession>
<dbReference type="RefSeq" id="WP_138667709.1">
    <property type="nucleotide sequence ID" value="NZ_VCKY01000064.1"/>
</dbReference>
<evidence type="ECO:0000259" key="3">
    <source>
        <dbReference type="PROSITE" id="PS50263"/>
    </source>
</evidence>
<dbReference type="PROSITE" id="PS50263">
    <property type="entry name" value="CN_HYDROLASE"/>
    <property type="match status" value="1"/>
</dbReference>
<proteinExistence type="predicted"/>
<dbReference type="Gene3D" id="3.60.110.10">
    <property type="entry name" value="Carbon-nitrogen hydrolase"/>
    <property type="match status" value="1"/>
</dbReference>
<evidence type="ECO:0000313" key="5">
    <source>
        <dbReference type="Proteomes" id="UP000309128"/>
    </source>
</evidence>
<dbReference type="PANTHER" id="PTHR43674:SF16">
    <property type="entry name" value="CARBON-NITROGEN FAMILY, PUTATIVE (AFU_ORTHOLOGUE AFUA_5G02350)-RELATED"/>
    <property type="match status" value="1"/>
</dbReference>
<dbReference type="EMBL" id="VCKY01000064">
    <property type="protein sequence ID" value="TMR19302.1"/>
    <property type="molecule type" value="Genomic_DNA"/>
</dbReference>
<keyword evidence="1 4" id="KW-0378">Hydrolase</keyword>
<feature type="domain" description="CN hydrolase" evidence="3">
    <location>
        <begin position="5"/>
        <end position="246"/>
    </location>
</feature>
<dbReference type="OrthoDB" id="9811121at2"/>
<dbReference type="SUPFAM" id="SSF56317">
    <property type="entry name" value="Carbon-nitrogen hydrolase"/>
    <property type="match status" value="1"/>
</dbReference>
<feature type="region of interest" description="Disordered" evidence="2">
    <location>
        <begin position="287"/>
        <end position="312"/>
    </location>
</feature>
<evidence type="ECO:0000313" key="4">
    <source>
        <dbReference type="EMBL" id="TMR19302.1"/>
    </source>
</evidence>
<protein>
    <submittedName>
        <fullName evidence="4">Carbon-nitrogen hydrolase family protein</fullName>
    </submittedName>
</protein>
<comment type="caution">
    <text evidence="4">The sequence shown here is derived from an EMBL/GenBank/DDBJ whole genome shotgun (WGS) entry which is preliminary data.</text>
</comment>
<evidence type="ECO:0000256" key="2">
    <source>
        <dbReference type="SAM" id="MobiDB-lite"/>
    </source>
</evidence>
<dbReference type="Proteomes" id="UP000309128">
    <property type="component" value="Unassembled WGS sequence"/>
</dbReference>
<keyword evidence="5" id="KW-1185">Reference proteome</keyword>
<dbReference type="GO" id="GO:0016811">
    <property type="term" value="F:hydrolase activity, acting on carbon-nitrogen (but not peptide) bonds, in linear amides"/>
    <property type="evidence" value="ECO:0007669"/>
    <property type="project" value="TreeGrafter"/>
</dbReference>
<name>A0A5S4FH78_9ACTN</name>
<gene>
    <name evidence="4" type="ORF">ETD86_20220</name>
</gene>
<sequence>MSRIIGIVAAQVAPVEGDPEATFAKFALEVRTCAAVTPSLDLLVFPEYYLTGMGSYGAATPPGYLDSVAQTIPGPLTDRICELAKQTGKWIIPGSIVERAGDALHNTALAISPEGEIVARYRKLFPWMPYETSVPGDEHVVFDIPGVGRFGLAICYDGWVPEIMRTLAWMGAEVILQPTYTRTSDRAQELVLAQANAITNQVYVVNPNIGRLFGTGRSVVVDPEGRVLAEGGSGEEFLTLHLDLDLVSTIREHGTAGLNALWKQLRDAAPPFPPAVHGYTQGEVMRDLGPLPGTPATAHPRTNPNGRPTAVG</sequence>
<dbReference type="AlphaFoldDB" id="A0A5S4FH78"/>
<dbReference type="InterPro" id="IPR036526">
    <property type="entry name" value="C-N_Hydrolase_sf"/>
</dbReference>
<dbReference type="PANTHER" id="PTHR43674">
    <property type="entry name" value="NITRILASE C965.09-RELATED"/>
    <property type="match status" value="1"/>
</dbReference>
<dbReference type="Pfam" id="PF00795">
    <property type="entry name" value="CN_hydrolase"/>
    <property type="match status" value="1"/>
</dbReference>
<reference evidence="4 5" key="1">
    <citation type="submission" date="2019-05" db="EMBL/GenBank/DDBJ databases">
        <title>Draft genome sequence of Nonomuraea turkmeniaca DSM 43926.</title>
        <authorList>
            <person name="Saricaoglu S."/>
            <person name="Isik K."/>
        </authorList>
    </citation>
    <scope>NUCLEOTIDE SEQUENCE [LARGE SCALE GENOMIC DNA]</scope>
    <source>
        <strain evidence="4 5">DSM 43926</strain>
    </source>
</reference>
<organism evidence="4 5">
    <name type="scientific">Nonomuraea turkmeniaca</name>
    <dbReference type="NCBI Taxonomy" id="103838"/>
    <lineage>
        <taxon>Bacteria</taxon>
        <taxon>Bacillati</taxon>
        <taxon>Actinomycetota</taxon>
        <taxon>Actinomycetes</taxon>
        <taxon>Streptosporangiales</taxon>
        <taxon>Streptosporangiaceae</taxon>
        <taxon>Nonomuraea</taxon>
    </lineage>
</organism>
<dbReference type="CDD" id="cd07197">
    <property type="entry name" value="nitrilase"/>
    <property type="match status" value="1"/>
</dbReference>
<dbReference type="InterPro" id="IPR050345">
    <property type="entry name" value="Aliph_Amidase/BUP"/>
</dbReference>